<name>A0A5J4T401_9EUKA</name>
<dbReference type="EMBL" id="SNRW01038908">
    <property type="protein sequence ID" value="KAA6353017.1"/>
    <property type="molecule type" value="Genomic_DNA"/>
</dbReference>
<feature type="compositionally biased region" description="Basic and acidic residues" evidence="1">
    <location>
        <begin position="225"/>
        <end position="235"/>
    </location>
</feature>
<feature type="non-terminal residue" evidence="2">
    <location>
        <position position="251"/>
    </location>
</feature>
<accession>A0A5J4T401</accession>
<protein>
    <submittedName>
        <fullName evidence="2">Uncharacterized protein</fullName>
    </submittedName>
</protein>
<gene>
    <name evidence="2" type="ORF">EZS28_051456</name>
</gene>
<feature type="compositionally biased region" description="Basic and acidic residues" evidence="1">
    <location>
        <begin position="181"/>
        <end position="195"/>
    </location>
</feature>
<sequence>MEKDIRLQGTEQTTPNRIIQNGWSSIDQVVDYLEGFRYKPRSTSSIPSYQGKYRVSTLSGVQIREDRLHILGDAFRSSNSTSNIYENAQTSNDGSENKVEVTNTSICGRHSITELGLVDVETRDIGNQKLLNESGIANSGGQESNGTKSGVRVSGLALENIGDNLLANSGQEKMHAQGVKINDEQSQEQRKDSSKKTSKFNWRNPIYRSTMETRASTHKVIGSSEKQDCKPERLEQPSSIDTVADERPKLV</sequence>
<reference evidence="2 3" key="1">
    <citation type="submission" date="2019-03" db="EMBL/GenBank/DDBJ databases">
        <title>Single cell metagenomics reveals metabolic interactions within the superorganism composed of flagellate Streblomastix strix and complex community of Bacteroidetes bacteria on its surface.</title>
        <authorList>
            <person name="Treitli S.C."/>
            <person name="Kolisko M."/>
            <person name="Husnik F."/>
            <person name="Keeling P."/>
            <person name="Hampl V."/>
        </authorList>
    </citation>
    <scope>NUCLEOTIDE SEQUENCE [LARGE SCALE GENOMIC DNA]</scope>
    <source>
        <strain evidence="2">ST1C</strain>
    </source>
</reference>
<evidence type="ECO:0000313" key="2">
    <source>
        <dbReference type="EMBL" id="KAA6353017.1"/>
    </source>
</evidence>
<comment type="caution">
    <text evidence="2">The sequence shown here is derived from an EMBL/GenBank/DDBJ whole genome shotgun (WGS) entry which is preliminary data.</text>
</comment>
<evidence type="ECO:0000256" key="1">
    <source>
        <dbReference type="SAM" id="MobiDB-lite"/>
    </source>
</evidence>
<feature type="region of interest" description="Disordered" evidence="1">
    <location>
        <begin position="173"/>
        <end position="251"/>
    </location>
</feature>
<evidence type="ECO:0000313" key="3">
    <source>
        <dbReference type="Proteomes" id="UP000324800"/>
    </source>
</evidence>
<dbReference type="Proteomes" id="UP000324800">
    <property type="component" value="Unassembled WGS sequence"/>
</dbReference>
<dbReference type="AlphaFoldDB" id="A0A5J4T401"/>
<organism evidence="2 3">
    <name type="scientific">Streblomastix strix</name>
    <dbReference type="NCBI Taxonomy" id="222440"/>
    <lineage>
        <taxon>Eukaryota</taxon>
        <taxon>Metamonada</taxon>
        <taxon>Preaxostyla</taxon>
        <taxon>Oxymonadida</taxon>
        <taxon>Streblomastigidae</taxon>
        <taxon>Streblomastix</taxon>
    </lineage>
</organism>
<proteinExistence type="predicted"/>